<feature type="domain" description="Bacteriophage T5 Orf172 DNA-binding" evidence="1">
    <location>
        <begin position="5"/>
        <end position="86"/>
    </location>
</feature>
<dbReference type="AlphaFoldDB" id="A0A6C0EU17"/>
<proteinExistence type="predicted"/>
<evidence type="ECO:0000259" key="1">
    <source>
        <dbReference type="Pfam" id="PF10544"/>
    </source>
</evidence>
<dbReference type="InterPro" id="IPR018306">
    <property type="entry name" value="Phage_T5_Orf172_DNA-bd"/>
</dbReference>
<reference evidence="2" key="1">
    <citation type="journal article" date="2020" name="Nature">
        <title>Giant virus diversity and host interactions through global metagenomics.</title>
        <authorList>
            <person name="Schulz F."/>
            <person name="Roux S."/>
            <person name="Paez-Espino D."/>
            <person name="Jungbluth S."/>
            <person name="Walsh D.A."/>
            <person name="Denef V.J."/>
            <person name="McMahon K.D."/>
            <person name="Konstantinidis K.T."/>
            <person name="Eloe-Fadrosh E.A."/>
            <person name="Kyrpides N.C."/>
            <person name="Woyke T."/>
        </authorList>
    </citation>
    <scope>NUCLEOTIDE SEQUENCE</scope>
    <source>
        <strain evidence="2">GVMAG-M-3300009159-65</strain>
    </source>
</reference>
<accession>A0A6C0EU17</accession>
<protein>
    <recommendedName>
        <fullName evidence="1">Bacteriophage T5 Orf172 DNA-binding domain-containing protein</fullName>
    </recommendedName>
</protein>
<dbReference type="EMBL" id="MN738933">
    <property type="protein sequence ID" value="QHT32242.1"/>
    <property type="molecule type" value="Genomic_DNA"/>
</dbReference>
<organism evidence="2">
    <name type="scientific">viral metagenome</name>
    <dbReference type="NCBI Taxonomy" id="1070528"/>
    <lineage>
        <taxon>unclassified sequences</taxon>
        <taxon>metagenomes</taxon>
        <taxon>organismal metagenomes</taxon>
    </lineage>
</organism>
<dbReference type="Pfam" id="PF10544">
    <property type="entry name" value="T5orf172"/>
    <property type="match status" value="1"/>
</dbReference>
<sequence>MNCSYYYVYARTNCNKTVTKIGITDCLGTRDNVYATGEFVRENFIRVFKVENSLKARQIEKDILFKFNKFKSYGGGGTEFYRVEILQDTEFIDYIKKYENLTDEEICETLKIYKNRQNIIKRESANIVLRKGIRKIKLKKEIMLRDIYGIIQNIQQKEVLDIIIDFYKENNIGKLNWACGLGKALLSLLIVKKWNLKIF</sequence>
<evidence type="ECO:0000313" key="2">
    <source>
        <dbReference type="EMBL" id="QHT32242.1"/>
    </source>
</evidence>
<name>A0A6C0EU17_9ZZZZ</name>